<protein>
    <submittedName>
        <fullName evidence="1">Uncharacterized protein</fullName>
    </submittedName>
</protein>
<organism evidence="1 2">
    <name type="scientific">Canavalia gladiata</name>
    <name type="common">Sword bean</name>
    <name type="synonym">Dolichos gladiatus</name>
    <dbReference type="NCBI Taxonomy" id="3824"/>
    <lineage>
        <taxon>Eukaryota</taxon>
        <taxon>Viridiplantae</taxon>
        <taxon>Streptophyta</taxon>
        <taxon>Embryophyta</taxon>
        <taxon>Tracheophyta</taxon>
        <taxon>Spermatophyta</taxon>
        <taxon>Magnoliopsida</taxon>
        <taxon>eudicotyledons</taxon>
        <taxon>Gunneridae</taxon>
        <taxon>Pentapetalae</taxon>
        <taxon>rosids</taxon>
        <taxon>fabids</taxon>
        <taxon>Fabales</taxon>
        <taxon>Fabaceae</taxon>
        <taxon>Papilionoideae</taxon>
        <taxon>50 kb inversion clade</taxon>
        <taxon>NPAAA clade</taxon>
        <taxon>indigoferoid/millettioid clade</taxon>
        <taxon>Phaseoleae</taxon>
        <taxon>Canavalia</taxon>
    </lineage>
</organism>
<gene>
    <name evidence="1" type="ORF">VNO77_00128</name>
</gene>
<name>A0AAN9R8Z4_CANGL</name>
<evidence type="ECO:0000313" key="1">
    <source>
        <dbReference type="EMBL" id="KAK7358203.1"/>
    </source>
</evidence>
<dbReference type="Proteomes" id="UP001367508">
    <property type="component" value="Unassembled WGS sequence"/>
</dbReference>
<dbReference type="EMBL" id="JAYMYQ010000001">
    <property type="protein sequence ID" value="KAK7358203.1"/>
    <property type="molecule type" value="Genomic_DNA"/>
</dbReference>
<evidence type="ECO:0000313" key="2">
    <source>
        <dbReference type="Proteomes" id="UP001367508"/>
    </source>
</evidence>
<reference evidence="1 2" key="1">
    <citation type="submission" date="2024-01" db="EMBL/GenBank/DDBJ databases">
        <title>The genomes of 5 underutilized Papilionoideae crops provide insights into root nodulation and disease resistanc.</title>
        <authorList>
            <person name="Jiang F."/>
        </authorList>
    </citation>
    <scope>NUCLEOTIDE SEQUENCE [LARGE SCALE GENOMIC DNA]</scope>
    <source>
        <strain evidence="1">LVBAO_FW01</strain>
        <tissue evidence="1">Leaves</tissue>
    </source>
</reference>
<comment type="caution">
    <text evidence="1">The sequence shown here is derived from an EMBL/GenBank/DDBJ whole genome shotgun (WGS) entry which is preliminary data.</text>
</comment>
<accession>A0AAN9R8Z4</accession>
<sequence length="131" mass="15115">MSTCWQFPLWAALGNSTIGWWNSTRESGVWEINVISQLLAARGVFTRAPNQGLPTKCFNSNRIMDHALILSIRLKLKHTQRNYSIAQLLISSQSKHQFKTVRVRDKTQHPHNHIQITNTNKLNHYIIVSKI</sequence>
<dbReference type="AlphaFoldDB" id="A0AAN9R8Z4"/>
<keyword evidence="2" id="KW-1185">Reference proteome</keyword>
<proteinExistence type="predicted"/>